<dbReference type="RefSeq" id="WP_138863430.1">
    <property type="nucleotide sequence ID" value="NZ_VCPC01000002.1"/>
</dbReference>
<evidence type="ECO:0000256" key="1">
    <source>
        <dbReference type="SAM" id="MobiDB-lite"/>
    </source>
</evidence>
<keyword evidence="2" id="KW-0472">Membrane</keyword>
<keyword evidence="2" id="KW-0812">Transmembrane</keyword>
<accession>A0ABY2XAK1</accession>
<evidence type="ECO:0000313" key="3">
    <source>
        <dbReference type="EMBL" id="TMV12875.1"/>
    </source>
</evidence>
<feature type="region of interest" description="Disordered" evidence="1">
    <location>
        <begin position="1"/>
        <end position="24"/>
    </location>
</feature>
<reference evidence="3 4" key="1">
    <citation type="submission" date="2019-05" db="EMBL/GenBank/DDBJ databases">
        <title>Marivita sp. nov. isolated from sea sediment.</title>
        <authorList>
            <person name="Kim W."/>
        </authorList>
    </citation>
    <scope>NUCLEOTIDE SEQUENCE [LARGE SCALE GENOMIC DNA]</scope>
    <source>
        <strain evidence="3 4">CAU 1492</strain>
    </source>
</reference>
<name>A0ABY2XAK1_9RHOB</name>
<feature type="compositionally biased region" description="Gly residues" evidence="1">
    <location>
        <begin position="8"/>
        <end position="19"/>
    </location>
</feature>
<protein>
    <submittedName>
        <fullName evidence="3">Uncharacterized protein</fullName>
    </submittedName>
</protein>
<evidence type="ECO:0000256" key="2">
    <source>
        <dbReference type="SAM" id="Phobius"/>
    </source>
</evidence>
<sequence length="145" mass="16141">MRPRGASGKKGGGETGKQGQGMREAETFLKDTDELTQMLRVKMGVRGRGYASAFGRAKRRLPRTVRAEGRVLAEGLAMAEHPKLRQTLDFPRLKRAGAEMRSHLGGINLVERRKGALLNLLGVIVFNLLVVVTLFIIWLVWRGYV</sequence>
<evidence type="ECO:0000313" key="4">
    <source>
        <dbReference type="Proteomes" id="UP001191082"/>
    </source>
</evidence>
<gene>
    <name evidence="3" type="ORF">FGK64_08730</name>
</gene>
<feature type="transmembrane region" description="Helical" evidence="2">
    <location>
        <begin position="117"/>
        <end position="141"/>
    </location>
</feature>
<keyword evidence="2" id="KW-1133">Transmembrane helix</keyword>
<dbReference type="Proteomes" id="UP001191082">
    <property type="component" value="Unassembled WGS sequence"/>
</dbReference>
<proteinExistence type="predicted"/>
<comment type="caution">
    <text evidence="3">The sequence shown here is derived from an EMBL/GenBank/DDBJ whole genome shotgun (WGS) entry which is preliminary data.</text>
</comment>
<keyword evidence="4" id="KW-1185">Reference proteome</keyword>
<dbReference type="EMBL" id="VCPC01000002">
    <property type="protein sequence ID" value="TMV12875.1"/>
    <property type="molecule type" value="Genomic_DNA"/>
</dbReference>
<organism evidence="3 4">
    <name type="scientific">Arenibacterium halophilum</name>
    <dbReference type="NCBI Taxonomy" id="2583821"/>
    <lineage>
        <taxon>Bacteria</taxon>
        <taxon>Pseudomonadati</taxon>
        <taxon>Pseudomonadota</taxon>
        <taxon>Alphaproteobacteria</taxon>
        <taxon>Rhodobacterales</taxon>
        <taxon>Paracoccaceae</taxon>
        <taxon>Arenibacterium</taxon>
    </lineage>
</organism>